<dbReference type="InterPro" id="IPR036378">
    <property type="entry name" value="FAS1_dom_sf"/>
</dbReference>
<gene>
    <name evidence="4" type="ORF">CK503_13010</name>
</gene>
<proteinExistence type="predicted"/>
<dbReference type="AlphaFoldDB" id="A0A2A2G7V7"/>
<feature type="region of interest" description="Disordered" evidence="1">
    <location>
        <begin position="28"/>
        <end position="48"/>
    </location>
</feature>
<dbReference type="Proteomes" id="UP000218831">
    <property type="component" value="Unassembled WGS sequence"/>
</dbReference>
<evidence type="ECO:0000256" key="1">
    <source>
        <dbReference type="SAM" id="MobiDB-lite"/>
    </source>
</evidence>
<keyword evidence="2" id="KW-0732">Signal</keyword>
<dbReference type="PANTHER" id="PTHR10900:SF77">
    <property type="entry name" value="FI19380P1"/>
    <property type="match status" value="1"/>
</dbReference>
<dbReference type="OrthoDB" id="9800666at2"/>
<dbReference type="Pfam" id="PF02469">
    <property type="entry name" value="Fasciclin"/>
    <property type="match status" value="1"/>
</dbReference>
<dbReference type="InterPro" id="IPR000782">
    <property type="entry name" value="FAS1_domain"/>
</dbReference>
<evidence type="ECO:0000313" key="5">
    <source>
        <dbReference type="Proteomes" id="UP000218831"/>
    </source>
</evidence>
<keyword evidence="5" id="KW-1185">Reference proteome</keyword>
<dbReference type="EMBL" id="NSKE01000010">
    <property type="protein sequence ID" value="PAU93084.1"/>
    <property type="molecule type" value="Genomic_DNA"/>
</dbReference>
<comment type="caution">
    <text evidence="4">The sequence shown here is derived from an EMBL/GenBank/DDBJ whole genome shotgun (WGS) entry which is preliminary data.</text>
</comment>
<feature type="chain" id="PRO_5013127331" evidence="2">
    <location>
        <begin position="25"/>
        <end position="191"/>
    </location>
</feature>
<sequence length="191" mass="20010">MNIIQKIGTIALAAVLSMALISCGNTEEKTNNNGAQSKTASASTTGQAGVVDDESKAHILRIAKESPDHTILAKAIEAAGIQNVLVNPGPLTVFAPTDEAFKALPEGTLDELMKPENKSKLAKILTSHASPASLDKDRLARGTSVYLATGQYVQSEEKDGEVYVNGAKILGSVDASNGRVHVVDKVFLVAN</sequence>
<dbReference type="PROSITE" id="PS50213">
    <property type="entry name" value="FAS1"/>
    <property type="match status" value="1"/>
</dbReference>
<dbReference type="RefSeq" id="WP_095607266.1">
    <property type="nucleotide sequence ID" value="NZ_NSKE01000010.1"/>
</dbReference>
<dbReference type="Gene3D" id="2.30.180.10">
    <property type="entry name" value="FAS1 domain"/>
    <property type="match status" value="1"/>
</dbReference>
<dbReference type="SMART" id="SM00554">
    <property type="entry name" value="FAS1"/>
    <property type="match status" value="1"/>
</dbReference>
<evidence type="ECO:0000313" key="4">
    <source>
        <dbReference type="EMBL" id="PAU93084.1"/>
    </source>
</evidence>
<dbReference type="PROSITE" id="PS51257">
    <property type="entry name" value="PROKAR_LIPOPROTEIN"/>
    <property type="match status" value="1"/>
</dbReference>
<evidence type="ECO:0000259" key="3">
    <source>
        <dbReference type="PROSITE" id="PS50213"/>
    </source>
</evidence>
<dbReference type="InterPro" id="IPR050904">
    <property type="entry name" value="Adhesion/Biosynth-related"/>
</dbReference>
<reference evidence="4 5" key="1">
    <citation type="submission" date="2017-08" db="EMBL/GenBank/DDBJ databases">
        <title>Aliifodinibius alkalisoli sp. nov., isolated from saline alkaline soil.</title>
        <authorList>
            <person name="Liu D."/>
            <person name="Zhang G."/>
        </authorList>
    </citation>
    <scope>NUCLEOTIDE SEQUENCE [LARGE SCALE GENOMIC DNA]</scope>
    <source>
        <strain evidence="4 5">WN023</strain>
    </source>
</reference>
<feature type="signal peptide" evidence="2">
    <location>
        <begin position="1"/>
        <end position="24"/>
    </location>
</feature>
<name>A0A2A2G7V7_9BACT</name>
<protein>
    <submittedName>
        <fullName evidence="4">Fasciclin</fullName>
    </submittedName>
</protein>
<feature type="domain" description="FAS1" evidence="3">
    <location>
        <begin position="56"/>
        <end position="187"/>
    </location>
</feature>
<dbReference type="GO" id="GO:0005615">
    <property type="term" value="C:extracellular space"/>
    <property type="evidence" value="ECO:0007669"/>
    <property type="project" value="TreeGrafter"/>
</dbReference>
<accession>A0A2A2G7V7</accession>
<organism evidence="4 5">
    <name type="scientific">Fodinibius salipaludis</name>
    <dbReference type="NCBI Taxonomy" id="2032627"/>
    <lineage>
        <taxon>Bacteria</taxon>
        <taxon>Pseudomonadati</taxon>
        <taxon>Balneolota</taxon>
        <taxon>Balneolia</taxon>
        <taxon>Balneolales</taxon>
        <taxon>Balneolaceae</taxon>
        <taxon>Fodinibius</taxon>
    </lineage>
</organism>
<dbReference type="SUPFAM" id="SSF82153">
    <property type="entry name" value="FAS1 domain"/>
    <property type="match status" value="1"/>
</dbReference>
<feature type="compositionally biased region" description="Polar residues" evidence="1">
    <location>
        <begin position="31"/>
        <end position="47"/>
    </location>
</feature>
<dbReference type="PANTHER" id="PTHR10900">
    <property type="entry name" value="PERIOSTIN-RELATED"/>
    <property type="match status" value="1"/>
</dbReference>
<dbReference type="FunFam" id="2.30.180.10:FF:000032">
    <property type="entry name" value="Fasciclin domain-containing protein, putative"/>
    <property type="match status" value="1"/>
</dbReference>
<evidence type="ECO:0000256" key="2">
    <source>
        <dbReference type="SAM" id="SignalP"/>
    </source>
</evidence>